<dbReference type="GeneID" id="57577303"/>
<keyword evidence="1" id="KW-0472">Membrane</keyword>
<dbReference type="SMART" id="SM00244">
    <property type="entry name" value="PHB"/>
    <property type="match status" value="1"/>
</dbReference>
<dbReference type="InterPro" id="IPR001107">
    <property type="entry name" value="Band_7"/>
</dbReference>
<protein>
    <submittedName>
        <fullName evidence="3">Integral membrane protein</fullName>
    </submittedName>
</protein>
<evidence type="ECO:0000259" key="2">
    <source>
        <dbReference type="SMART" id="SM00244"/>
    </source>
</evidence>
<evidence type="ECO:0000313" key="4">
    <source>
        <dbReference type="Proteomes" id="UP000006892"/>
    </source>
</evidence>
<evidence type="ECO:0000256" key="1">
    <source>
        <dbReference type="SAM" id="Phobius"/>
    </source>
</evidence>
<dbReference type="KEGG" id="req:REQ_16140"/>
<feature type="domain" description="Band 7" evidence="2">
    <location>
        <begin position="76"/>
        <end position="240"/>
    </location>
</feature>
<dbReference type="SUPFAM" id="SSF117892">
    <property type="entry name" value="Band 7/SPFH domain"/>
    <property type="match status" value="1"/>
</dbReference>
<sequence length="308" mass="32786">MASETEVAGRGVVEATGVVERLGWSANGWPVAVGGLLAVLAGAGVITAGVLLWSDVNIPLIVAGSLVVVAALIALVGLVLVEPGQARVLQLLQGSYAGTLREDGLRWINPLNTRRAISTRIRNHDTGKAKVNDADGNPIEISAVIVWQVRDTARATFDVDDFEEFVAVQTEAAVRHIAGSYPYDGDGTSISLRQNADEITSRLSEEVGERVRSAGVQVIESRINQLAYAPEIAQAMLRRQQAGAVIAAREQIVHGAVGMVASALDRLEREHTVELDEERKAAMVSNLLVVLCGDQSAQPIVNTGTLYQ</sequence>
<gene>
    <name evidence="3" type="ordered locus">REQ_16140</name>
</gene>
<keyword evidence="1" id="KW-1133">Transmembrane helix</keyword>
<reference evidence="3" key="1">
    <citation type="journal article" date="2010" name="PLoS Genet.">
        <title>The genome of a pathogenic rhodococcus: cooptive virulence underpinned by key gene acquisitions.</title>
        <authorList>
            <person name="Letek M."/>
            <person name="Gonzalez P."/>
            <person name="Macarthur I."/>
            <person name="Rodriguez H."/>
            <person name="Freeman T.C."/>
            <person name="Valero-Rello A."/>
            <person name="Blanco M."/>
            <person name="Buckley T."/>
            <person name="Cherevach I."/>
            <person name="Fahey R."/>
            <person name="Hapeshi A."/>
            <person name="Holdstock J."/>
            <person name="Leadon D."/>
            <person name="Navas J."/>
            <person name="Ocampo A."/>
            <person name="Quail M.A."/>
            <person name="Sanders M."/>
            <person name="Scortti M.M."/>
            <person name="Prescott J.F."/>
            <person name="Fogarty U."/>
            <person name="Meijer W.G."/>
            <person name="Parkhill J."/>
            <person name="Bentley S.D."/>
            <person name="Vazquez-Boland J.A."/>
        </authorList>
    </citation>
    <scope>NUCLEOTIDE SEQUENCE [LARGE SCALE GENOMIC DNA]</scope>
    <source>
        <strain evidence="3 4">103S</strain>
    </source>
</reference>
<dbReference type="EMBL" id="FN563149">
    <property type="protein sequence ID" value="CBH47691.1"/>
    <property type="molecule type" value="Genomic_DNA"/>
</dbReference>
<accession>A0A3S5Y5D8</accession>
<dbReference type="PANTHER" id="PTHR43446">
    <property type="entry name" value="MEMBRANE PROTEIN-RELATED"/>
    <property type="match status" value="1"/>
</dbReference>
<dbReference type="CDD" id="cd03402">
    <property type="entry name" value="SPFH_like_u2"/>
    <property type="match status" value="1"/>
</dbReference>
<proteinExistence type="predicted"/>
<dbReference type="RefSeq" id="WP_005514225.1">
    <property type="nucleotide sequence ID" value="NC_014659.1"/>
</dbReference>
<dbReference type="Pfam" id="PF01145">
    <property type="entry name" value="Band_7"/>
    <property type="match status" value="1"/>
</dbReference>
<dbReference type="AlphaFoldDB" id="A0A3S5Y5D8"/>
<organism evidence="3">
    <name type="scientific">Rhodococcus hoagii (strain 103S)</name>
    <name type="common">Rhodococcus equi</name>
    <dbReference type="NCBI Taxonomy" id="685727"/>
    <lineage>
        <taxon>Bacteria</taxon>
        <taxon>Bacillati</taxon>
        <taxon>Actinomycetota</taxon>
        <taxon>Actinomycetes</taxon>
        <taxon>Mycobacteriales</taxon>
        <taxon>Nocardiaceae</taxon>
        <taxon>Prescottella</taxon>
    </lineage>
</organism>
<name>A0A3S5Y5D8_RHOH1</name>
<dbReference type="InterPro" id="IPR036013">
    <property type="entry name" value="Band_7/SPFH_dom_sf"/>
</dbReference>
<keyword evidence="1" id="KW-0812">Transmembrane</keyword>
<dbReference type="PANTHER" id="PTHR43446:SF1">
    <property type="entry name" value="BAND 7 DOMAIN-CONTAINING PROTEIN"/>
    <property type="match status" value="1"/>
</dbReference>
<dbReference type="Gene3D" id="3.30.479.30">
    <property type="entry name" value="Band 7 domain"/>
    <property type="match status" value="1"/>
</dbReference>
<feature type="transmembrane region" description="Helical" evidence="1">
    <location>
        <begin position="60"/>
        <end position="81"/>
    </location>
</feature>
<feature type="transmembrane region" description="Helical" evidence="1">
    <location>
        <begin position="31"/>
        <end position="53"/>
    </location>
</feature>
<dbReference type="Proteomes" id="UP001154400">
    <property type="component" value="Chromosome"/>
</dbReference>
<evidence type="ECO:0000313" key="3">
    <source>
        <dbReference type="EMBL" id="CBH47691.1"/>
    </source>
</evidence>